<feature type="non-terminal residue" evidence="2">
    <location>
        <position position="1"/>
    </location>
</feature>
<keyword evidence="1" id="KW-0472">Membrane</keyword>
<reference evidence="3" key="1">
    <citation type="submission" date="2016-10" db="EMBL/GenBank/DDBJ databases">
        <authorList>
            <person name="Varghese N."/>
            <person name="Submissions S."/>
        </authorList>
    </citation>
    <scope>NUCLEOTIDE SEQUENCE [LARGE SCALE GENOMIC DNA]</scope>
    <source>
        <strain evidence="3">DSM 22017</strain>
    </source>
</reference>
<gene>
    <name evidence="2" type="ORF">SAMN04489844_4436</name>
</gene>
<keyword evidence="1" id="KW-0812">Transmembrane</keyword>
<dbReference type="Proteomes" id="UP000198742">
    <property type="component" value="Unassembled WGS sequence"/>
</dbReference>
<evidence type="ECO:0000313" key="3">
    <source>
        <dbReference type="Proteomes" id="UP000198742"/>
    </source>
</evidence>
<name>A0A1H5ASN0_9ACTN</name>
<accession>A0A1H5ASN0</accession>
<feature type="transmembrane region" description="Helical" evidence="1">
    <location>
        <begin position="6"/>
        <end position="24"/>
    </location>
</feature>
<keyword evidence="1" id="KW-1133">Transmembrane helix</keyword>
<keyword evidence="3" id="KW-1185">Reference proteome</keyword>
<organism evidence="2 3">
    <name type="scientific">Nocardioides exalbidus</name>
    <dbReference type="NCBI Taxonomy" id="402596"/>
    <lineage>
        <taxon>Bacteria</taxon>
        <taxon>Bacillati</taxon>
        <taxon>Actinomycetota</taxon>
        <taxon>Actinomycetes</taxon>
        <taxon>Propionibacteriales</taxon>
        <taxon>Nocardioidaceae</taxon>
        <taxon>Nocardioides</taxon>
    </lineage>
</organism>
<protein>
    <submittedName>
        <fullName evidence="2">Uncharacterized protein</fullName>
    </submittedName>
</protein>
<evidence type="ECO:0000313" key="2">
    <source>
        <dbReference type="EMBL" id="SED44821.1"/>
    </source>
</evidence>
<dbReference type="AlphaFoldDB" id="A0A1H5ASN0"/>
<proteinExistence type="predicted"/>
<dbReference type="EMBL" id="FNRT01000002">
    <property type="protein sequence ID" value="SED44821.1"/>
    <property type="molecule type" value="Genomic_DNA"/>
</dbReference>
<sequence length="26" mass="2640">VPLVAALVAAGTWWIGALITFGAVGW</sequence>
<evidence type="ECO:0000256" key="1">
    <source>
        <dbReference type="SAM" id="Phobius"/>
    </source>
</evidence>